<dbReference type="InterPro" id="IPR002641">
    <property type="entry name" value="PNPLA_dom"/>
</dbReference>
<dbReference type="PROSITE" id="PS51635">
    <property type="entry name" value="PNPLA"/>
    <property type="match status" value="1"/>
</dbReference>
<evidence type="ECO:0000259" key="4">
    <source>
        <dbReference type="PROSITE" id="PS51635"/>
    </source>
</evidence>
<dbReference type="GO" id="GO:0016042">
    <property type="term" value="P:lipid catabolic process"/>
    <property type="evidence" value="ECO:0007669"/>
    <property type="project" value="UniProtKB-KW"/>
</dbReference>
<dbReference type="GO" id="GO:0016787">
    <property type="term" value="F:hydrolase activity"/>
    <property type="evidence" value="ECO:0007669"/>
    <property type="project" value="UniProtKB-KW"/>
</dbReference>
<accession>A0A6J6DSB5</accession>
<organism evidence="6">
    <name type="scientific">freshwater metagenome</name>
    <dbReference type="NCBI Taxonomy" id="449393"/>
    <lineage>
        <taxon>unclassified sequences</taxon>
        <taxon>metagenomes</taxon>
        <taxon>ecological metagenomes</taxon>
    </lineage>
</organism>
<evidence type="ECO:0000313" key="5">
    <source>
        <dbReference type="EMBL" id="CAB4559795.1"/>
    </source>
</evidence>
<evidence type="ECO:0000256" key="2">
    <source>
        <dbReference type="ARBA" id="ARBA00022963"/>
    </source>
</evidence>
<reference evidence="6" key="1">
    <citation type="submission" date="2020-05" db="EMBL/GenBank/DDBJ databases">
        <authorList>
            <person name="Chiriac C."/>
            <person name="Salcher M."/>
            <person name="Ghai R."/>
            <person name="Kavagutti S V."/>
        </authorList>
    </citation>
    <scope>NUCLEOTIDE SEQUENCE</scope>
</reference>
<dbReference type="EMBL" id="CAEZTG010000056">
    <property type="protein sequence ID" value="CAB4563968.1"/>
    <property type="molecule type" value="Genomic_DNA"/>
</dbReference>
<dbReference type="SUPFAM" id="SSF52151">
    <property type="entry name" value="FabD/lysophospholipase-like"/>
    <property type="match status" value="1"/>
</dbReference>
<sequence length="278" mass="28670">MSKALVLGGGGVAGIAWELGVIDALANAGVDLTGADRIVGTSAGAAVGAQLRTGESLDSLCARQLVPAEQTAELQVESSLDALIEQFAACFDGAPDEIEVRRRLGGVALGAPTVEESARLAVIESRLSSHEWSENELLVTAVDAQTGEFNVFDRHSGVSLVSAVAASCAVPGIWPPVTISNSRFIDGGVRSGTNADLAEGCDIVVIIAPFAGGFGPTVEVEAAALRERGAIVEVIAADDRSTEAFGTNVLDPATRGPSLREGRRQGAIEVERIAKVWL</sequence>
<evidence type="ECO:0000256" key="1">
    <source>
        <dbReference type="ARBA" id="ARBA00022801"/>
    </source>
</evidence>
<dbReference type="EMBL" id="CAEZSU010000171">
    <property type="protein sequence ID" value="CAB4559795.1"/>
    <property type="molecule type" value="Genomic_DNA"/>
</dbReference>
<feature type="domain" description="PNPLA" evidence="4">
    <location>
        <begin position="6"/>
        <end position="199"/>
    </location>
</feature>
<evidence type="ECO:0000256" key="3">
    <source>
        <dbReference type="ARBA" id="ARBA00023098"/>
    </source>
</evidence>
<dbReference type="InterPro" id="IPR050301">
    <property type="entry name" value="NTE"/>
</dbReference>
<protein>
    <submittedName>
        <fullName evidence="6">Unannotated protein</fullName>
    </submittedName>
</protein>
<keyword evidence="1" id="KW-0378">Hydrolase</keyword>
<dbReference type="Pfam" id="PF01734">
    <property type="entry name" value="Patatin"/>
    <property type="match status" value="1"/>
</dbReference>
<evidence type="ECO:0000313" key="7">
    <source>
        <dbReference type="EMBL" id="CAB4682134.1"/>
    </source>
</evidence>
<name>A0A6J6DSB5_9ZZZZ</name>
<dbReference type="Gene3D" id="3.40.1090.10">
    <property type="entry name" value="Cytosolic phospholipase A2 catalytic domain"/>
    <property type="match status" value="2"/>
</dbReference>
<keyword evidence="2" id="KW-0442">Lipid degradation</keyword>
<dbReference type="PANTHER" id="PTHR14226:SF57">
    <property type="entry name" value="BLR7027 PROTEIN"/>
    <property type="match status" value="1"/>
</dbReference>
<proteinExistence type="predicted"/>
<dbReference type="PANTHER" id="PTHR14226">
    <property type="entry name" value="NEUROPATHY TARGET ESTERASE/SWISS CHEESE D.MELANOGASTER"/>
    <property type="match status" value="1"/>
</dbReference>
<dbReference type="AlphaFoldDB" id="A0A6J6DSB5"/>
<evidence type="ECO:0000313" key="6">
    <source>
        <dbReference type="EMBL" id="CAB4563968.1"/>
    </source>
</evidence>
<keyword evidence="3" id="KW-0443">Lipid metabolism</keyword>
<dbReference type="EMBL" id="CAEZXE010000094">
    <property type="protein sequence ID" value="CAB4682134.1"/>
    <property type="molecule type" value="Genomic_DNA"/>
</dbReference>
<gene>
    <name evidence="5" type="ORF">UFOPK1495_01424</name>
    <name evidence="6" type="ORF">UFOPK1603_00766</name>
    <name evidence="7" type="ORF">UFOPK2350_01100</name>
</gene>
<dbReference type="InterPro" id="IPR016035">
    <property type="entry name" value="Acyl_Trfase/lysoPLipase"/>
</dbReference>